<organism evidence="1 2">
    <name type="scientific">Chryseobacterium gambrini</name>
    <dbReference type="NCBI Taxonomy" id="373672"/>
    <lineage>
        <taxon>Bacteria</taxon>
        <taxon>Pseudomonadati</taxon>
        <taxon>Bacteroidota</taxon>
        <taxon>Flavobacteriia</taxon>
        <taxon>Flavobacteriales</taxon>
        <taxon>Weeksellaceae</taxon>
        <taxon>Chryseobacterium group</taxon>
        <taxon>Chryseobacterium</taxon>
    </lineage>
</organism>
<evidence type="ECO:0000313" key="1">
    <source>
        <dbReference type="EMBL" id="SIS96052.1"/>
    </source>
</evidence>
<sequence length="54" mass="6315">MKNQKLKNGKILNRNELKATVGAVSSFPRWCCEYETIKNVKVCVVWSTWERQCP</sequence>
<reference evidence="1 2" key="1">
    <citation type="submission" date="2017-01" db="EMBL/GenBank/DDBJ databases">
        <authorList>
            <person name="Mah S.A."/>
            <person name="Swanson W.J."/>
            <person name="Moy G.W."/>
            <person name="Vacquier V.D."/>
        </authorList>
    </citation>
    <scope>NUCLEOTIDE SEQUENCE [LARGE SCALE GENOMIC DNA]</scope>
    <source>
        <strain evidence="1 2">DSM 18014</strain>
    </source>
</reference>
<protein>
    <submittedName>
        <fullName evidence="1">Uncharacterized protein</fullName>
    </submittedName>
</protein>
<accession>A0A1N7NCM4</accession>
<dbReference type="RefSeq" id="WP_175608805.1">
    <property type="nucleotide sequence ID" value="NZ_CP115857.1"/>
</dbReference>
<name>A0A1N7NCM4_9FLAO</name>
<gene>
    <name evidence="1" type="ORF">SAMN05421785_104163</name>
</gene>
<dbReference type="EMBL" id="FTOV01000004">
    <property type="protein sequence ID" value="SIS96052.1"/>
    <property type="molecule type" value="Genomic_DNA"/>
</dbReference>
<dbReference type="AlphaFoldDB" id="A0A1N7NCM4"/>
<dbReference type="Proteomes" id="UP000185781">
    <property type="component" value="Unassembled WGS sequence"/>
</dbReference>
<dbReference type="STRING" id="373672.SAMN05421785_104163"/>
<proteinExistence type="predicted"/>
<evidence type="ECO:0000313" key="2">
    <source>
        <dbReference type="Proteomes" id="UP000185781"/>
    </source>
</evidence>